<keyword evidence="10" id="KW-1133">Transmembrane helix</keyword>
<dbReference type="EC" id="3.1.3.48" evidence="2"/>
<evidence type="ECO:0000256" key="6">
    <source>
        <dbReference type="ARBA" id="ARBA00022912"/>
    </source>
</evidence>
<dbReference type="CDD" id="cd00047">
    <property type="entry name" value="PTPc"/>
    <property type="match status" value="1"/>
</dbReference>
<feature type="compositionally biased region" description="Polar residues" evidence="9">
    <location>
        <begin position="208"/>
        <end position="221"/>
    </location>
</feature>
<dbReference type="InterPro" id="IPR000242">
    <property type="entry name" value="PTP_cat"/>
</dbReference>
<evidence type="ECO:0000256" key="4">
    <source>
        <dbReference type="ARBA" id="ARBA00022801"/>
    </source>
</evidence>
<dbReference type="Gene3D" id="3.90.190.10">
    <property type="entry name" value="Protein tyrosine phosphatase superfamily"/>
    <property type="match status" value="2"/>
</dbReference>
<dbReference type="InterPro" id="IPR009030">
    <property type="entry name" value="Growth_fac_rcpt_cys_sf"/>
</dbReference>
<feature type="domain" description="Tyrosine-protein phosphatase" evidence="11">
    <location>
        <begin position="675"/>
        <end position="927"/>
    </location>
</feature>
<organism evidence="13 14">
    <name type="scientific">Biomphalaria glabrata</name>
    <name type="common">Bloodfluke planorb</name>
    <name type="synonym">Freshwater snail</name>
    <dbReference type="NCBI Taxonomy" id="6526"/>
    <lineage>
        <taxon>Eukaryota</taxon>
        <taxon>Metazoa</taxon>
        <taxon>Spiralia</taxon>
        <taxon>Lophotrochozoa</taxon>
        <taxon>Mollusca</taxon>
        <taxon>Gastropoda</taxon>
        <taxon>Heterobranchia</taxon>
        <taxon>Euthyneura</taxon>
        <taxon>Panpulmonata</taxon>
        <taxon>Hygrophila</taxon>
        <taxon>Lymnaeoidea</taxon>
        <taxon>Planorbidae</taxon>
        <taxon>Biomphalaria</taxon>
    </lineage>
</organism>
<protein>
    <recommendedName>
        <fullName evidence="2">protein-tyrosine-phosphatase</fullName>
        <ecNumber evidence="2">3.1.3.48</ecNumber>
    </recommendedName>
</protein>
<keyword evidence="3" id="KW-0479">Metal-binding</keyword>
<comment type="similarity">
    <text evidence="1">Belongs to the protein-tyrosine phosphatase family.</text>
</comment>
<dbReference type="Pfam" id="PF00102">
    <property type="entry name" value="Y_phosphatase"/>
    <property type="match status" value="2"/>
</dbReference>
<sequence>MYLCSSKIHELFFSSTMTGWYFGLLVLLCTNKSILSCDSKWFGLDCRFRCHCTRNDCEADGSCKEDARCDTGWFGHKCQYIDIMQSAKVIKPAAYNTYYWSDGNDKSCYPYGYLRNVELQLDQPYPFSWIRIVVENANVLTKVLLGFKVNDTSLHCTRQKVYLVDNKTIDIKCQDYIVTQTVLLEGDIVTSLCSIYISGGRNVAIRGKTNSSSSNNHQNAVDGSKENKFSKGSCSHSTTGDTKPSWELSFRVPMLVDRFVLYNRGDCCSKRLQSFQLSTKDFSGVNHFHYTGPNETKLVYTVLPERRLDIDFLKIQATYVDKGEVILSLCEVEVYGDCPPTRWGLDCDQDCDSRCPNTCQVNVGTCDTGCIGYDNPPYCTHKCPKGKWGYNCENDCQANCYDKCCDIFSGYCDQGCLGFTDPPDCTKVCNSGQYGKNCAESCPANCKNTRCNASTGECFECDDGYAGKFCEDLCPDGRWGRNCSETCDIKCFQACHYKSGKCTFGCLGYYDPPGCRKSCLPEVFGKNCNSTCSENCVDKKCNSTTGECFVCNKGYTGNTCSREQQTAELNEKNDTAIYVGITILLILLISIIIIIIVVIRRKRQHTESRPLRMQTEKETRMSFVKYKDNGVELDKQVNTDMDATYQNQDTYLSKNTSIPLYSLYNFIASHCTDFYKTQFQSVPTATAVSLQSGQNQENKNKNRYKNICPYEHNRVKLKINTSKSESDYINASYVNGFSCTEIFIAAQGPHKAILTDFIRMLWEHSVEKVVMLTQLAENGKMKCEQYWPDDGSIRFGDIKVTLMSTQNFADFTIRSIQLSKKGDNRLALTHYHYLGWPDKGVPQNPWSLAQFHHIVSMTPTAKPILVHCSAGAGRTGCYIALHNILRQAEMTGSVDFLQTLIKLRQDRMFMIQTAEQYEFLHIITLVAYTCLERYCTALQFSDTFKLIQEQTGQERIKMEWVTLDKMSKYFNQKSETTDNQIVEADVYQNVQKASDDSKNRFSSIIPKDQYRPFLRQETGDDSDYINAVLVPSFKRRNQYILTQLPLPKTVIDFWRLVVQYKISLIVAFQVNEMNTDVTMGKYLPNDISIKCSAYEVENVSSRRTQLWEEQILQIKVKQKSFMPETQNVIHLKCLISDLKDCNRMSSFIKQIKSFTSSEGRVIFMCRDGATYSGMACVLNILMDCLDQMSWFTIPGVVGTVKTIRPEVIPSLDDYLLLHKILHHYIELSSHYNTVEYEFQSPCSSQENLLQAGDRISDDIYANL</sequence>
<keyword evidence="13" id="KW-1185">Reference proteome</keyword>
<keyword evidence="6" id="KW-0904">Protein phosphatase</keyword>
<evidence type="ECO:0000313" key="14">
    <source>
        <dbReference type="RefSeq" id="XP_055886148.1"/>
    </source>
</evidence>
<dbReference type="OMA" id="CDSTHYE"/>
<reference evidence="14" key="1">
    <citation type="submission" date="2025-08" db="UniProtKB">
        <authorList>
            <consortium name="RefSeq"/>
        </authorList>
    </citation>
    <scope>IDENTIFICATION</scope>
</reference>
<comment type="catalytic activity">
    <reaction evidence="8">
        <text>O-phospho-L-tyrosyl-[protein] + H2O = L-tyrosyl-[protein] + phosphate</text>
        <dbReference type="Rhea" id="RHEA:10684"/>
        <dbReference type="Rhea" id="RHEA-COMP:10136"/>
        <dbReference type="Rhea" id="RHEA-COMP:20101"/>
        <dbReference type="ChEBI" id="CHEBI:15377"/>
        <dbReference type="ChEBI" id="CHEBI:43474"/>
        <dbReference type="ChEBI" id="CHEBI:46858"/>
        <dbReference type="ChEBI" id="CHEBI:61978"/>
        <dbReference type="EC" id="3.1.3.48"/>
    </reaction>
</comment>
<dbReference type="SUPFAM" id="SSF57184">
    <property type="entry name" value="Growth factor receptor domain"/>
    <property type="match status" value="1"/>
</dbReference>
<evidence type="ECO:0000256" key="2">
    <source>
        <dbReference type="ARBA" id="ARBA00013064"/>
    </source>
</evidence>
<dbReference type="PROSITE" id="PS00383">
    <property type="entry name" value="TYR_PHOSPHATASE_1"/>
    <property type="match status" value="1"/>
</dbReference>
<name>A0A9W3AG88_BIOGL</name>
<feature type="transmembrane region" description="Helical" evidence="10">
    <location>
        <begin position="576"/>
        <end position="599"/>
    </location>
</feature>
<dbReference type="Gene3D" id="2.170.300.10">
    <property type="entry name" value="Tie2 ligand-binding domain superfamily"/>
    <property type="match status" value="1"/>
</dbReference>
<evidence type="ECO:0000256" key="1">
    <source>
        <dbReference type="ARBA" id="ARBA00009580"/>
    </source>
</evidence>
<keyword evidence="10" id="KW-0472">Membrane</keyword>
<keyword evidence="10" id="KW-0812">Transmembrane</keyword>
<dbReference type="InterPro" id="IPR003595">
    <property type="entry name" value="Tyr_Pase_cat"/>
</dbReference>
<dbReference type="GeneID" id="106059083"/>
<dbReference type="RefSeq" id="XP_055886148.1">
    <property type="nucleotide sequence ID" value="XM_056030173.1"/>
</dbReference>
<evidence type="ECO:0000256" key="8">
    <source>
        <dbReference type="ARBA" id="ARBA00051722"/>
    </source>
</evidence>
<dbReference type="InterPro" id="IPR029021">
    <property type="entry name" value="Prot-tyrosine_phosphatase-like"/>
</dbReference>
<dbReference type="AlphaFoldDB" id="A0A9W3AG88"/>
<dbReference type="InterPro" id="IPR050348">
    <property type="entry name" value="Protein-Tyr_Phosphatase"/>
</dbReference>
<feature type="domain" description="Tyrosine specific protein phosphatases" evidence="12">
    <location>
        <begin position="849"/>
        <end position="918"/>
    </location>
</feature>
<dbReference type="SMART" id="SM00404">
    <property type="entry name" value="PTPc_motif"/>
    <property type="match status" value="2"/>
</dbReference>
<dbReference type="Gene3D" id="2.60.120.260">
    <property type="entry name" value="Galactose-binding domain-like"/>
    <property type="match status" value="1"/>
</dbReference>
<evidence type="ECO:0000256" key="5">
    <source>
        <dbReference type="ARBA" id="ARBA00022837"/>
    </source>
</evidence>
<dbReference type="InterPro" id="IPR016130">
    <property type="entry name" value="Tyr_Pase_AS"/>
</dbReference>
<dbReference type="FunFam" id="3.90.190.10:FF:000102">
    <property type="entry name" value="Receptor-type tyrosine-protein phosphatase"/>
    <property type="match status" value="1"/>
</dbReference>
<evidence type="ECO:0000256" key="7">
    <source>
        <dbReference type="ARBA" id="ARBA00023157"/>
    </source>
</evidence>
<dbReference type="GO" id="GO:0046872">
    <property type="term" value="F:metal ion binding"/>
    <property type="evidence" value="ECO:0007669"/>
    <property type="project" value="UniProtKB-KW"/>
</dbReference>
<dbReference type="GO" id="GO:0004725">
    <property type="term" value="F:protein tyrosine phosphatase activity"/>
    <property type="evidence" value="ECO:0007669"/>
    <property type="project" value="UniProtKB-EC"/>
</dbReference>
<feature type="domain" description="Tyrosine specific protein phosphatases" evidence="12">
    <location>
        <begin position="1145"/>
        <end position="1215"/>
    </location>
</feature>
<dbReference type="Pfam" id="PF22633">
    <property type="entry name" value="F5_F8_type_C_2"/>
    <property type="match status" value="1"/>
</dbReference>
<feature type="compositionally biased region" description="Polar residues" evidence="9">
    <location>
        <begin position="230"/>
        <end position="242"/>
    </location>
</feature>
<dbReference type="Proteomes" id="UP001165740">
    <property type="component" value="Chromosome 5"/>
</dbReference>
<evidence type="ECO:0000259" key="11">
    <source>
        <dbReference type="PROSITE" id="PS50055"/>
    </source>
</evidence>
<evidence type="ECO:0000256" key="10">
    <source>
        <dbReference type="SAM" id="Phobius"/>
    </source>
</evidence>
<evidence type="ECO:0000259" key="12">
    <source>
        <dbReference type="PROSITE" id="PS50056"/>
    </source>
</evidence>
<dbReference type="PROSITE" id="PS50055">
    <property type="entry name" value="TYR_PHOSPHATASE_PTP"/>
    <property type="match status" value="2"/>
</dbReference>
<dbReference type="InterPro" id="IPR000387">
    <property type="entry name" value="Tyr_Pase_dom"/>
</dbReference>
<dbReference type="GO" id="GO:0008045">
    <property type="term" value="P:motor neuron axon guidance"/>
    <property type="evidence" value="ECO:0007669"/>
    <property type="project" value="TreeGrafter"/>
</dbReference>
<feature type="region of interest" description="Disordered" evidence="9">
    <location>
        <begin position="208"/>
        <end position="243"/>
    </location>
</feature>
<dbReference type="PANTHER" id="PTHR19134">
    <property type="entry name" value="RECEPTOR-TYPE TYROSINE-PROTEIN PHOSPHATASE"/>
    <property type="match status" value="1"/>
</dbReference>
<accession>A0A9W3AG88</accession>
<evidence type="ECO:0000256" key="3">
    <source>
        <dbReference type="ARBA" id="ARBA00022723"/>
    </source>
</evidence>
<evidence type="ECO:0000256" key="9">
    <source>
        <dbReference type="SAM" id="MobiDB-lite"/>
    </source>
</evidence>
<dbReference type="PRINTS" id="PR00700">
    <property type="entry name" value="PRTYPHPHTASE"/>
</dbReference>
<dbReference type="InterPro" id="IPR000742">
    <property type="entry name" value="EGF"/>
</dbReference>
<keyword evidence="4" id="KW-0378">Hydrolase</keyword>
<dbReference type="SMART" id="SM00181">
    <property type="entry name" value="EGF"/>
    <property type="match status" value="3"/>
</dbReference>
<dbReference type="InterPro" id="IPR008979">
    <property type="entry name" value="Galactose-bd-like_sf"/>
</dbReference>
<dbReference type="SUPFAM" id="SSF52799">
    <property type="entry name" value="(Phosphotyrosine protein) phosphatases II"/>
    <property type="match status" value="2"/>
</dbReference>
<feature type="domain" description="Tyrosine-protein phosphatase" evidence="11">
    <location>
        <begin position="970"/>
        <end position="1224"/>
    </location>
</feature>
<dbReference type="OrthoDB" id="6058203at2759"/>
<dbReference type="SMART" id="SM00607">
    <property type="entry name" value="FTP"/>
    <property type="match status" value="1"/>
</dbReference>
<keyword evidence="5" id="KW-0106">Calcium</keyword>
<dbReference type="SUPFAM" id="SSF49785">
    <property type="entry name" value="Galactose-binding domain-like"/>
    <property type="match status" value="1"/>
</dbReference>
<dbReference type="PANTHER" id="PTHR19134:SF562">
    <property type="entry name" value="PROTEIN-TYROSINE-PHOSPHATASE"/>
    <property type="match status" value="1"/>
</dbReference>
<evidence type="ECO:0000313" key="13">
    <source>
        <dbReference type="Proteomes" id="UP001165740"/>
    </source>
</evidence>
<dbReference type="SMART" id="SM00194">
    <property type="entry name" value="PTPc"/>
    <property type="match status" value="2"/>
</dbReference>
<dbReference type="InterPro" id="IPR006585">
    <property type="entry name" value="FTP1"/>
</dbReference>
<dbReference type="PROSITE" id="PS50056">
    <property type="entry name" value="TYR_PHOSPHATASE_2"/>
    <property type="match status" value="2"/>
</dbReference>
<gene>
    <name evidence="14" type="primary">LOC106059083</name>
</gene>
<keyword evidence="7" id="KW-1015">Disulfide bond</keyword>
<proteinExistence type="inferred from homology"/>